<evidence type="ECO:0000256" key="2">
    <source>
        <dbReference type="PROSITE-ProRule" id="PRU00176"/>
    </source>
</evidence>
<feature type="region of interest" description="Disordered" evidence="3">
    <location>
        <begin position="143"/>
        <end position="227"/>
    </location>
</feature>
<dbReference type="InterPro" id="IPR035979">
    <property type="entry name" value="RBD_domain_sf"/>
</dbReference>
<protein>
    <submittedName>
        <fullName evidence="6">Uncharacterized protein LOC105367412 isoform X1</fullName>
    </submittedName>
</protein>
<evidence type="ECO:0000256" key="3">
    <source>
        <dbReference type="SAM" id="MobiDB-lite"/>
    </source>
</evidence>
<sequence length="664" mass="70798">MAARLLKDPATAGSRIFIGHLQTEDMNRNELEEHFSKYGTIVGSLLNRGFGFVQFEDEQSAQNAIKNENGAMFKGRRIDVKPAKKENSGNSMGGFGNDSFNNSYGNQNFNNSNSPFGNDNQFSRGGNSGNNCFNDQEDIFCSRNNNDSFNSNKGNGPPFGGNRSGGGSGNSNMNRNQNNNQCGSNQGGSNQMGGPGNRNRGSRGGKNRKRDSSIGDRMGGGMDDRMGDHCYGDRMGGGMGDRMGGRMGDRMVGDSMGDNHGSNFRSGMSGPMGGGGMGNNLGNNLGGNMGGGLGGNMSGGHGNSLGGGIGNNYRDRSPISRSGRLDDKPLSNWELNKSSGRGSFGGFSDHKSRFDQSVRDSGSGFGAPSSSSNDYSSIATEKNDCEIIVVNKALTEYAEIIESRLKKLGLTVDLLFPNEEVPLSRVLGNIASRGCLYAIVIAPTNKEHHSLTLNILHGLPQEHRNMPVDDAISLIMRDFNNYKSGGRSVPVNVSLAPERHPDAIQVLLNMLADNLQLTVLQYERVIKYLEMRREEQVQFELGEDAKNLGPTSLVSDPKQAELQSRILNILNSNKSSSSATPTTTVTTAAPSPVPPPSVSANVSGNSSVTTSSAVTPSPLLNDPTVQKALDSLLQGNLLKNIGDQPIPTTSAAPLFAAFPNINRF</sequence>
<dbReference type="CTD" id="38795"/>
<feature type="compositionally biased region" description="Basic and acidic residues" evidence="3">
    <location>
        <begin position="313"/>
        <end position="329"/>
    </location>
</feature>
<dbReference type="InterPro" id="IPR052600">
    <property type="entry name" value="Nuc_rcpt_coact/corep"/>
</dbReference>
<evidence type="ECO:0000256" key="1">
    <source>
        <dbReference type="ARBA" id="ARBA00022884"/>
    </source>
</evidence>
<organism evidence="5 6">
    <name type="scientific">Ceratosolen solmsi marchali</name>
    <dbReference type="NCBI Taxonomy" id="326594"/>
    <lineage>
        <taxon>Eukaryota</taxon>
        <taxon>Metazoa</taxon>
        <taxon>Ecdysozoa</taxon>
        <taxon>Arthropoda</taxon>
        <taxon>Hexapoda</taxon>
        <taxon>Insecta</taxon>
        <taxon>Pterygota</taxon>
        <taxon>Neoptera</taxon>
        <taxon>Endopterygota</taxon>
        <taxon>Hymenoptera</taxon>
        <taxon>Apocrita</taxon>
        <taxon>Proctotrupomorpha</taxon>
        <taxon>Chalcidoidea</taxon>
        <taxon>Agaonidae</taxon>
        <taxon>Agaoninae</taxon>
        <taxon>Ceratosolen</taxon>
    </lineage>
</organism>
<feature type="region of interest" description="Disordered" evidence="3">
    <location>
        <begin position="258"/>
        <end position="279"/>
    </location>
</feature>
<dbReference type="InterPro" id="IPR000504">
    <property type="entry name" value="RRM_dom"/>
</dbReference>
<feature type="region of interest" description="Disordered" evidence="3">
    <location>
        <begin position="82"/>
        <end position="129"/>
    </location>
</feature>
<dbReference type="KEGG" id="csol:105367412"/>
<gene>
    <name evidence="6" type="primary">LOC105367412</name>
</gene>
<dbReference type="InterPro" id="IPR012677">
    <property type="entry name" value="Nucleotide-bd_a/b_plait_sf"/>
</dbReference>
<dbReference type="AlphaFoldDB" id="A0AAJ6YU49"/>
<feature type="domain" description="RRM" evidence="4">
    <location>
        <begin position="14"/>
        <end position="85"/>
    </location>
</feature>
<dbReference type="Gene3D" id="3.40.50.800">
    <property type="entry name" value="Anticodon-binding domain"/>
    <property type="match status" value="1"/>
</dbReference>
<name>A0AAJ6YU49_9HYME</name>
<dbReference type="PANTHER" id="PTHR23295">
    <property type="entry name" value="NUCLEAR RECEPTOR COACTIVATOR 5-RELATED"/>
    <property type="match status" value="1"/>
</dbReference>
<feature type="compositionally biased region" description="Basic and acidic residues" evidence="3">
    <location>
        <begin position="348"/>
        <end position="358"/>
    </location>
</feature>
<reference evidence="6" key="1">
    <citation type="submission" date="2025-08" db="UniProtKB">
        <authorList>
            <consortium name="RefSeq"/>
        </authorList>
    </citation>
    <scope>IDENTIFICATION</scope>
</reference>
<keyword evidence="5" id="KW-1185">Reference proteome</keyword>
<evidence type="ECO:0000313" key="6">
    <source>
        <dbReference type="RefSeq" id="XP_011504411.1"/>
    </source>
</evidence>
<dbReference type="GO" id="GO:0003723">
    <property type="term" value="F:RNA binding"/>
    <property type="evidence" value="ECO:0007669"/>
    <property type="project" value="UniProtKB-UniRule"/>
</dbReference>
<feature type="compositionally biased region" description="Low complexity" evidence="3">
    <location>
        <begin position="99"/>
        <end position="120"/>
    </location>
</feature>
<evidence type="ECO:0000259" key="4">
    <source>
        <dbReference type="PROSITE" id="PS50102"/>
    </source>
</evidence>
<dbReference type="PROSITE" id="PS50102">
    <property type="entry name" value="RRM"/>
    <property type="match status" value="1"/>
</dbReference>
<evidence type="ECO:0000313" key="5">
    <source>
        <dbReference type="Proteomes" id="UP000695007"/>
    </source>
</evidence>
<keyword evidence="1 2" id="KW-0694">RNA-binding</keyword>
<dbReference type="GeneID" id="105367412"/>
<feature type="compositionally biased region" description="Basic residues" evidence="3">
    <location>
        <begin position="200"/>
        <end position="209"/>
    </location>
</feature>
<feature type="compositionally biased region" description="Gly residues" evidence="3">
    <location>
        <begin position="157"/>
        <end position="169"/>
    </location>
</feature>
<dbReference type="PANTHER" id="PTHR23295:SF6">
    <property type="entry name" value="NEOSIN, ISOFORM A"/>
    <property type="match status" value="1"/>
</dbReference>
<dbReference type="InterPro" id="IPR036621">
    <property type="entry name" value="Anticodon-bd_dom_sf"/>
</dbReference>
<dbReference type="SUPFAM" id="SSF52954">
    <property type="entry name" value="Class II aaRS ABD-related"/>
    <property type="match status" value="1"/>
</dbReference>
<dbReference type="RefSeq" id="XP_011504411.1">
    <property type="nucleotide sequence ID" value="XM_011506109.1"/>
</dbReference>
<dbReference type="Proteomes" id="UP000695007">
    <property type="component" value="Unplaced"/>
</dbReference>
<feature type="region of interest" description="Disordered" evidence="3">
    <location>
        <begin position="307"/>
        <end position="377"/>
    </location>
</feature>
<feature type="compositionally biased region" description="Low complexity" evidence="3">
    <location>
        <begin position="170"/>
        <end position="189"/>
    </location>
</feature>
<feature type="compositionally biased region" description="Low complexity" evidence="3">
    <location>
        <begin position="575"/>
        <end position="590"/>
    </location>
</feature>
<accession>A0AAJ6YU49</accession>
<feature type="compositionally biased region" description="Low complexity" evidence="3">
    <location>
        <begin position="598"/>
        <end position="618"/>
    </location>
</feature>
<proteinExistence type="predicted"/>
<feature type="region of interest" description="Disordered" evidence="3">
    <location>
        <begin position="573"/>
        <end position="620"/>
    </location>
</feature>
<dbReference type="SMART" id="SM00360">
    <property type="entry name" value="RRM"/>
    <property type="match status" value="1"/>
</dbReference>
<feature type="compositionally biased region" description="Low complexity" evidence="3">
    <location>
        <begin position="143"/>
        <end position="156"/>
    </location>
</feature>
<dbReference type="Gene3D" id="3.30.70.330">
    <property type="match status" value="1"/>
</dbReference>
<dbReference type="Pfam" id="PF00076">
    <property type="entry name" value="RRM_1"/>
    <property type="match status" value="1"/>
</dbReference>
<feature type="compositionally biased region" description="Gly residues" evidence="3">
    <location>
        <begin position="270"/>
        <end position="279"/>
    </location>
</feature>
<dbReference type="SUPFAM" id="SSF54928">
    <property type="entry name" value="RNA-binding domain, RBD"/>
    <property type="match status" value="1"/>
</dbReference>